<dbReference type="PANTHER" id="PTHR43591:SF109">
    <property type="entry name" value="METHYLTRANSFERASE TYPE 11 DOMAIN-CONTAINING PROTEIN"/>
    <property type="match status" value="1"/>
</dbReference>
<dbReference type="GO" id="GO:0032259">
    <property type="term" value="P:methylation"/>
    <property type="evidence" value="ECO:0007669"/>
    <property type="project" value="UniProtKB-KW"/>
</dbReference>
<dbReference type="InterPro" id="IPR029063">
    <property type="entry name" value="SAM-dependent_MTases_sf"/>
</dbReference>
<evidence type="ECO:0000313" key="3">
    <source>
        <dbReference type="Proteomes" id="UP000593802"/>
    </source>
</evidence>
<name>A0A7I8D9B4_9BACL</name>
<keyword evidence="2" id="KW-0808">Transferase</keyword>
<dbReference type="RefSeq" id="WP_200760654.1">
    <property type="nucleotide sequence ID" value="NZ_AP023366.1"/>
</dbReference>
<proteinExistence type="predicted"/>
<evidence type="ECO:0000313" key="2">
    <source>
        <dbReference type="EMBL" id="BCJ86675.1"/>
    </source>
</evidence>
<dbReference type="EMBL" id="AP023366">
    <property type="protein sequence ID" value="BCJ86675.1"/>
    <property type="molecule type" value="Genomic_DNA"/>
</dbReference>
<gene>
    <name evidence="2" type="ORF">skT53_16600</name>
</gene>
<organism evidence="2 3">
    <name type="scientific">Effusibacillus dendaii</name>
    <dbReference type="NCBI Taxonomy" id="2743772"/>
    <lineage>
        <taxon>Bacteria</taxon>
        <taxon>Bacillati</taxon>
        <taxon>Bacillota</taxon>
        <taxon>Bacilli</taxon>
        <taxon>Bacillales</taxon>
        <taxon>Alicyclobacillaceae</taxon>
        <taxon>Effusibacillus</taxon>
    </lineage>
</organism>
<dbReference type="PANTHER" id="PTHR43591">
    <property type="entry name" value="METHYLTRANSFERASE"/>
    <property type="match status" value="1"/>
</dbReference>
<dbReference type="GO" id="GO:0008757">
    <property type="term" value="F:S-adenosylmethionine-dependent methyltransferase activity"/>
    <property type="evidence" value="ECO:0007669"/>
    <property type="project" value="InterPro"/>
</dbReference>
<dbReference type="Pfam" id="PF08241">
    <property type="entry name" value="Methyltransf_11"/>
    <property type="match status" value="1"/>
</dbReference>
<dbReference type="Proteomes" id="UP000593802">
    <property type="component" value="Chromosome"/>
</dbReference>
<dbReference type="KEGG" id="eff:skT53_16600"/>
<dbReference type="CDD" id="cd02440">
    <property type="entry name" value="AdoMet_MTases"/>
    <property type="match status" value="1"/>
</dbReference>
<reference evidence="2 3" key="1">
    <citation type="submission" date="2020-08" db="EMBL/GenBank/DDBJ databases">
        <title>Complete Genome Sequence of Effusibacillus dendaii Strain skT53, Isolated from Farmland soil.</title>
        <authorList>
            <person name="Konishi T."/>
            <person name="Kawasaki H."/>
        </authorList>
    </citation>
    <scope>NUCLEOTIDE SEQUENCE [LARGE SCALE GENOMIC DNA]</scope>
    <source>
        <strain evidence="3">skT53</strain>
    </source>
</reference>
<dbReference type="SUPFAM" id="SSF53335">
    <property type="entry name" value="S-adenosyl-L-methionine-dependent methyltransferases"/>
    <property type="match status" value="1"/>
</dbReference>
<dbReference type="AlphaFoldDB" id="A0A7I8D9B4"/>
<dbReference type="InterPro" id="IPR013216">
    <property type="entry name" value="Methyltransf_11"/>
</dbReference>
<accession>A0A7I8D9B4</accession>
<feature type="domain" description="Methyltransferase type 11" evidence="1">
    <location>
        <begin position="39"/>
        <end position="132"/>
    </location>
</feature>
<sequence length="245" mass="27675">MDYQDLLAKQGVGSAHPGGFAATIDFLKDVSFLPGSKILEVGCGTGRTACYLAGQGYDVTALDIRPAMLRKARFRAQRQRVFVRWVEGDACDLPFPANQFDILLLESVTVFVDAKRALPEYRRVLRPGGRLYDREMMANKLLPRPVKRAISELYGVKQVPTQKEWLKLLVNADFETTGVWKPVAVPGDFVKAGSFDYPDPFQQVDEDVYRDPDVKKMFERNLRLMSRCAKYLSYGVLLGRKNGRS</sequence>
<protein>
    <submittedName>
        <fullName evidence="2">Methylase</fullName>
    </submittedName>
</protein>
<dbReference type="Gene3D" id="3.40.50.150">
    <property type="entry name" value="Vaccinia Virus protein VP39"/>
    <property type="match status" value="1"/>
</dbReference>
<keyword evidence="3" id="KW-1185">Reference proteome</keyword>
<evidence type="ECO:0000259" key="1">
    <source>
        <dbReference type="Pfam" id="PF08241"/>
    </source>
</evidence>
<keyword evidence="2" id="KW-0489">Methyltransferase</keyword>